<proteinExistence type="predicted"/>
<name>A0AC60Q480_IXOPE</name>
<keyword evidence="2" id="KW-1185">Reference proteome</keyword>
<accession>A0AC60Q480</accession>
<evidence type="ECO:0000313" key="2">
    <source>
        <dbReference type="Proteomes" id="UP000805193"/>
    </source>
</evidence>
<dbReference type="Proteomes" id="UP000805193">
    <property type="component" value="Unassembled WGS sequence"/>
</dbReference>
<sequence>MRHQDDALTLTSSSTLTTRLRDVKAEELAVHIATASKEVRGIALSAAERLPALLGRTAARFLPGRARVPPIAGPTEFDDPSDRPDGHSKRSPRGPGASSGQARARPKRLLASAEGPRRRTGVRIPVRTPKRGERGTAANIPSIVRPGRPGWAGPQGEPVLGRTGGAWKDARQPGHYKYYKHLQLEAEVTSVAEVAGAVKRQFSIDVPRGLRLPSGTQRQRSRADPQTVQVRAQGPSDSCPGTVRGHAPQQGHCGVACSGLAIGHG</sequence>
<reference evidence="1 2" key="1">
    <citation type="journal article" date="2020" name="Cell">
        <title>Large-Scale Comparative Analyses of Tick Genomes Elucidate Their Genetic Diversity and Vector Capacities.</title>
        <authorList>
            <consortium name="Tick Genome and Microbiome Consortium (TIGMIC)"/>
            <person name="Jia N."/>
            <person name="Wang J."/>
            <person name="Shi W."/>
            <person name="Du L."/>
            <person name="Sun Y."/>
            <person name="Zhan W."/>
            <person name="Jiang J.F."/>
            <person name="Wang Q."/>
            <person name="Zhang B."/>
            <person name="Ji P."/>
            <person name="Bell-Sakyi L."/>
            <person name="Cui X.M."/>
            <person name="Yuan T.T."/>
            <person name="Jiang B.G."/>
            <person name="Yang W.F."/>
            <person name="Lam T.T."/>
            <person name="Chang Q.C."/>
            <person name="Ding S.J."/>
            <person name="Wang X.J."/>
            <person name="Zhu J.G."/>
            <person name="Ruan X.D."/>
            <person name="Zhao L."/>
            <person name="Wei J.T."/>
            <person name="Ye R.Z."/>
            <person name="Que T.C."/>
            <person name="Du C.H."/>
            <person name="Zhou Y.H."/>
            <person name="Cheng J.X."/>
            <person name="Dai P.F."/>
            <person name="Guo W.B."/>
            <person name="Han X.H."/>
            <person name="Huang E.J."/>
            <person name="Li L.F."/>
            <person name="Wei W."/>
            <person name="Gao Y.C."/>
            <person name="Liu J.Z."/>
            <person name="Shao H.Z."/>
            <person name="Wang X."/>
            <person name="Wang C.C."/>
            <person name="Yang T.C."/>
            <person name="Huo Q.B."/>
            <person name="Li W."/>
            <person name="Chen H.Y."/>
            <person name="Chen S.E."/>
            <person name="Zhou L.G."/>
            <person name="Ni X.B."/>
            <person name="Tian J.H."/>
            <person name="Sheng Y."/>
            <person name="Liu T."/>
            <person name="Pan Y.S."/>
            <person name="Xia L.Y."/>
            <person name="Li J."/>
            <person name="Zhao F."/>
            <person name="Cao W.C."/>
        </authorList>
    </citation>
    <scope>NUCLEOTIDE SEQUENCE [LARGE SCALE GENOMIC DNA]</scope>
    <source>
        <strain evidence="1">Iper-2018</strain>
    </source>
</reference>
<dbReference type="EMBL" id="JABSTQ010009513">
    <property type="protein sequence ID" value="KAG0428532.1"/>
    <property type="molecule type" value="Genomic_DNA"/>
</dbReference>
<organism evidence="1 2">
    <name type="scientific">Ixodes persulcatus</name>
    <name type="common">Taiga tick</name>
    <dbReference type="NCBI Taxonomy" id="34615"/>
    <lineage>
        <taxon>Eukaryota</taxon>
        <taxon>Metazoa</taxon>
        <taxon>Ecdysozoa</taxon>
        <taxon>Arthropoda</taxon>
        <taxon>Chelicerata</taxon>
        <taxon>Arachnida</taxon>
        <taxon>Acari</taxon>
        <taxon>Parasitiformes</taxon>
        <taxon>Ixodida</taxon>
        <taxon>Ixodoidea</taxon>
        <taxon>Ixodidae</taxon>
        <taxon>Ixodinae</taxon>
        <taxon>Ixodes</taxon>
    </lineage>
</organism>
<evidence type="ECO:0000313" key="1">
    <source>
        <dbReference type="EMBL" id="KAG0428532.1"/>
    </source>
</evidence>
<protein>
    <submittedName>
        <fullName evidence="1">Uncharacterized protein</fullName>
    </submittedName>
</protein>
<comment type="caution">
    <text evidence="1">The sequence shown here is derived from an EMBL/GenBank/DDBJ whole genome shotgun (WGS) entry which is preliminary data.</text>
</comment>
<gene>
    <name evidence="1" type="ORF">HPB47_024488</name>
</gene>